<name>A0A8F5XRZ7_9VIRU</name>
<dbReference type="InterPro" id="IPR046781">
    <property type="entry name" value="Phage_ORF5"/>
</dbReference>
<organism evidence="1">
    <name type="scientific">Microvirus mar15</name>
    <dbReference type="NCBI Taxonomy" id="2851147"/>
    <lineage>
        <taxon>Viruses</taxon>
        <taxon>Monodnaviria</taxon>
        <taxon>Sangervirae</taxon>
        <taxon>Phixviricota</taxon>
        <taxon>Malgrandaviricetes</taxon>
        <taxon>Petitvirales</taxon>
        <taxon>Microviridae</taxon>
    </lineage>
</organism>
<protein>
    <submittedName>
        <fullName evidence="1">Nonstructural protein</fullName>
    </submittedName>
</protein>
<sequence>MDDKKVKDFSKASMYAIYDRLAGTYGEPFCAPSGDIAIRRFSYLMANAPMVAADCDLYCVGYYDVLTGVVSLPLDSKPEFVYRYEVKANE</sequence>
<accession>A0A8F5XRZ7</accession>
<dbReference type="EMBL" id="MZ089761">
    <property type="protein sequence ID" value="QXP45043.1"/>
    <property type="molecule type" value="Genomic_DNA"/>
</dbReference>
<dbReference type="Pfam" id="PF20577">
    <property type="entry name" value="Phage_ORF5"/>
    <property type="match status" value="1"/>
</dbReference>
<reference evidence="1" key="1">
    <citation type="submission" date="2021-04" db="EMBL/GenBank/DDBJ databases">
        <title>Genomes of microviruses identified in yellow-bellied marmot fecal samples.</title>
        <authorList>
            <person name="Varsani A."/>
            <person name="Kraberger S."/>
            <person name="Chatterjee A."/>
            <person name="Richet C."/>
            <person name="Fontenele R.S."/>
            <person name="Schmidlin K."/>
            <person name="Blumstein D.T."/>
        </authorList>
    </citation>
    <scope>NUCLEOTIDE SEQUENCE</scope>
    <source>
        <strain evidence="1">Mar15</strain>
    </source>
</reference>
<evidence type="ECO:0000313" key="1">
    <source>
        <dbReference type="EMBL" id="QXP45043.1"/>
    </source>
</evidence>
<proteinExistence type="predicted"/>